<organism evidence="1 2">
    <name type="scientific">Caenorhabditis tropicalis</name>
    <dbReference type="NCBI Taxonomy" id="1561998"/>
    <lineage>
        <taxon>Eukaryota</taxon>
        <taxon>Metazoa</taxon>
        <taxon>Ecdysozoa</taxon>
        <taxon>Nematoda</taxon>
        <taxon>Chromadorea</taxon>
        <taxon>Rhabditida</taxon>
        <taxon>Rhabditina</taxon>
        <taxon>Rhabditomorpha</taxon>
        <taxon>Rhabditoidea</taxon>
        <taxon>Rhabditidae</taxon>
        <taxon>Peloderinae</taxon>
        <taxon>Caenorhabditis</taxon>
    </lineage>
</organism>
<dbReference type="WBParaSite" id="Csp11.Scaffold10.g58.t1">
    <property type="protein sequence ID" value="Csp11.Scaffold10.g58.t1"/>
    <property type="gene ID" value="Csp11.Scaffold10.g58"/>
</dbReference>
<name>A0A1I7SXE2_9PELO</name>
<reference evidence="2" key="1">
    <citation type="submission" date="2016-11" db="UniProtKB">
        <authorList>
            <consortium name="WormBaseParasite"/>
        </authorList>
    </citation>
    <scope>IDENTIFICATION</scope>
</reference>
<evidence type="ECO:0000313" key="2">
    <source>
        <dbReference type="WBParaSite" id="Csp11.Scaffold10.g58.t1"/>
    </source>
</evidence>
<dbReference type="AlphaFoldDB" id="A0A1I7SXE2"/>
<proteinExistence type="predicted"/>
<protein>
    <submittedName>
        <fullName evidence="2">Ovule protein</fullName>
    </submittedName>
</protein>
<sequence>MDTFFKCIRTFECRRSINDDTISDRGQSEEGLDNLESVRAMFCGGHASEEYLFFNLFPRVPRHDSSVSSREIVKVGHQNKTLIWL</sequence>
<dbReference type="Proteomes" id="UP000095282">
    <property type="component" value="Unplaced"/>
</dbReference>
<keyword evidence="1" id="KW-1185">Reference proteome</keyword>
<evidence type="ECO:0000313" key="1">
    <source>
        <dbReference type="Proteomes" id="UP000095282"/>
    </source>
</evidence>
<accession>A0A1I7SXE2</accession>